<dbReference type="CDD" id="cd05009">
    <property type="entry name" value="SIS_GlmS_GlmD_2"/>
    <property type="match status" value="1"/>
</dbReference>
<evidence type="ECO:0000256" key="5">
    <source>
        <dbReference type="ARBA" id="ARBA00022490"/>
    </source>
</evidence>
<dbReference type="NCBIfam" id="TIGR01135">
    <property type="entry name" value="glmS"/>
    <property type="match status" value="1"/>
</dbReference>
<evidence type="ECO:0000259" key="12">
    <source>
        <dbReference type="PROSITE" id="PS51464"/>
    </source>
</evidence>
<reference evidence="13" key="2">
    <citation type="journal article" date="2021" name="PeerJ">
        <title>Extensive microbial diversity within the chicken gut microbiome revealed by metagenomics and culture.</title>
        <authorList>
            <person name="Gilroy R."/>
            <person name="Ravi A."/>
            <person name="Getino M."/>
            <person name="Pursley I."/>
            <person name="Horton D.L."/>
            <person name="Alikhan N.F."/>
            <person name="Baker D."/>
            <person name="Gharbi K."/>
            <person name="Hall N."/>
            <person name="Watson M."/>
            <person name="Adriaenssens E.M."/>
            <person name="Foster-Nyarko E."/>
            <person name="Jarju S."/>
            <person name="Secka A."/>
            <person name="Antonio M."/>
            <person name="Oren A."/>
            <person name="Chaudhuri R.R."/>
            <person name="La Ragione R."/>
            <person name="Hildebrand F."/>
            <person name="Pallen M.J."/>
        </authorList>
    </citation>
    <scope>NUCLEOTIDE SEQUENCE</scope>
    <source>
        <strain evidence="13">ChiHile30-977</strain>
    </source>
</reference>
<dbReference type="CDD" id="cd00714">
    <property type="entry name" value="GFAT"/>
    <property type="match status" value="1"/>
</dbReference>
<feature type="domain" description="SIS" evidence="12">
    <location>
        <begin position="456"/>
        <end position="598"/>
    </location>
</feature>
<dbReference type="PANTHER" id="PTHR10937">
    <property type="entry name" value="GLUCOSAMINE--FRUCTOSE-6-PHOSPHATE AMINOTRANSFERASE, ISOMERIZING"/>
    <property type="match status" value="1"/>
</dbReference>
<feature type="active site" description="Nucleophile; for GATase activity" evidence="10">
    <location>
        <position position="2"/>
    </location>
</feature>
<dbReference type="Gene3D" id="3.60.20.10">
    <property type="entry name" value="Glutamine Phosphoribosylpyrophosphate, subunit 1, domain 1"/>
    <property type="match status" value="1"/>
</dbReference>
<keyword evidence="9" id="KW-0315">Glutamine amidotransferase</keyword>
<dbReference type="GO" id="GO:0006002">
    <property type="term" value="P:fructose 6-phosphate metabolic process"/>
    <property type="evidence" value="ECO:0007669"/>
    <property type="project" value="TreeGrafter"/>
</dbReference>
<gene>
    <name evidence="10 13" type="primary">glmS</name>
    <name evidence="13" type="ORF">IAA66_07785</name>
</gene>
<dbReference type="InterPro" id="IPR017932">
    <property type="entry name" value="GATase_2_dom"/>
</dbReference>
<keyword evidence="6 10" id="KW-0032">Aminotransferase</keyword>
<evidence type="ECO:0000313" key="14">
    <source>
        <dbReference type="Proteomes" id="UP000886819"/>
    </source>
</evidence>
<evidence type="ECO:0000256" key="8">
    <source>
        <dbReference type="ARBA" id="ARBA00022737"/>
    </source>
</evidence>
<dbReference type="Pfam" id="PF13522">
    <property type="entry name" value="GATase_6"/>
    <property type="match status" value="1"/>
</dbReference>
<name>A0A9D0YY00_9FIRM</name>
<dbReference type="Proteomes" id="UP000886819">
    <property type="component" value="Unassembled WGS sequence"/>
</dbReference>
<dbReference type="EMBL" id="DVFI01000106">
    <property type="protein sequence ID" value="HIQ63466.1"/>
    <property type="molecule type" value="Genomic_DNA"/>
</dbReference>
<accession>A0A9D0YY00</accession>
<comment type="function">
    <text evidence="10">Catalyzes the first step in hexosamine metabolism, converting fructose-6P into glucosamine-6P using glutamine as a nitrogen source.</text>
</comment>
<dbReference type="FunFam" id="3.40.50.10490:FF:000001">
    <property type="entry name" value="Glutamine--fructose-6-phosphate aminotransferase [isomerizing]"/>
    <property type="match status" value="1"/>
</dbReference>
<dbReference type="EC" id="2.6.1.16" evidence="3 10"/>
<dbReference type="SUPFAM" id="SSF56235">
    <property type="entry name" value="N-terminal nucleophile aminohydrolases (Ntn hydrolases)"/>
    <property type="match status" value="1"/>
</dbReference>
<dbReference type="InterPro" id="IPR047084">
    <property type="entry name" value="GFAT_N"/>
</dbReference>
<reference evidence="13" key="1">
    <citation type="submission" date="2020-10" db="EMBL/GenBank/DDBJ databases">
        <authorList>
            <person name="Gilroy R."/>
        </authorList>
    </citation>
    <scope>NUCLEOTIDE SEQUENCE</scope>
    <source>
        <strain evidence="13">ChiHile30-977</strain>
    </source>
</reference>
<sequence length="608" mass="64968">MCGIFGYAGPRPALPVLMDGLRRLEYRGYDSAGVAVWDGETLAVRKSQGRLDALARAVADGPLPGHTGIGHTRWATHGAPSGPNAHPQTDASGRFALVHNGIIDNAAQLRAELEREGVAFRSQTDTEAVVQLMAKLWRGDLVACMLETVRRLQGSYALVAMSAFAPGEICCIRRDSPLVVGLGEGERFVASDIPALLPVTRRVTVLRDGEPALLTAEGCRFFDADGRPVERGAEQIAWQRQSAEKGPYPHFMRKEISEQPSALRAALSAYTKDGALRGEALGLSPREARRIRRVVLVGCGSACHAAMAGRHGLERLCRLPVAVEIASEMRHRDLPLDERDLCVCISQSGETADTLAALRLARGRCRTLGVVNAVGSTLAREADSVLYTHAGPEIAVATTKGYTTQVLVLTLLALGLAGMRAGEADAQERAALLAGMARLPAQMEALTEGGEAVRRMAHACAGRTSLFYMGRGVDYAQALEASLKMKEIAYLHSEAYAAGELKHGTIALVEPGTQVIALATQPALLAKMAANIHEVRSRGARVLALAARSLSEGLRGEADEIWTIPDTEPLLTPLLGIVPMQLLAYETALARGCDVDKPRNLAKSVTVE</sequence>
<evidence type="ECO:0000256" key="7">
    <source>
        <dbReference type="ARBA" id="ARBA00022679"/>
    </source>
</evidence>
<comment type="catalytic activity">
    <reaction evidence="1 10">
        <text>D-fructose 6-phosphate + L-glutamine = D-glucosamine 6-phosphate + L-glutamate</text>
        <dbReference type="Rhea" id="RHEA:13237"/>
        <dbReference type="ChEBI" id="CHEBI:29985"/>
        <dbReference type="ChEBI" id="CHEBI:58359"/>
        <dbReference type="ChEBI" id="CHEBI:58725"/>
        <dbReference type="ChEBI" id="CHEBI:61527"/>
        <dbReference type="EC" id="2.6.1.16"/>
    </reaction>
</comment>
<dbReference type="GO" id="GO:0006487">
    <property type="term" value="P:protein N-linked glycosylation"/>
    <property type="evidence" value="ECO:0007669"/>
    <property type="project" value="TreeGrafter"/>
</dbReference>
<evidence type="ECO:0000256" key="1">
    <source>
        <dbReference type="ARBA" id="ARBA00001031"/>
    </source>
</evidence>
<dbReference type="PANTHER" id="PTHR10937:SF0">
    <property type="entry name" value="GLUTAMINE--FRUCTOSE-6-PHOSPHATE TRANSAMINASE (ISOMERIZING)"/>
    <property type="match status" value="1"/>
</dbReference>
<dbReference type="PROSITE" id="PS51464">
    <property type="entry name" value="SIS"/>
    <property type="match status" value="2"/>
</dbReference>
<comment type="caution">
    <text evidence="13">The sequence shown here is derived from an EMBL/GenBank/DDBJ whole genome shotgun (WGS) entry which is preliminary data.</text>
</comment>
<feature type="domain" description="Glutamine amidotransferase type-2" evidence="11">
    <location>
        <begin position="2"/>
        <end position="217"/>
    </location>
</feature>
<keyword evidence="7 10" id="KW-0808">Transferase</keyword>
<dbReference type="GO" id="GO:0005737">
    <property type="term" value="C:cytoplasm"/>
    <property type="evidence" value="ECO:0007669"/>
    <property type="project" value="UniProtKB-SubCell"/>
</dbReference>
<evidence type="ECO:0000256" key="6">
    <source>
        <dbReference type="ARBA" id="ARBA00022576"/>
    </source>
</evidence>
<organism evidence="13 14">
    <name type="scientific">Candidatus Avichristensenella intestinipullorum</name>
    <dbReference type="NCBI Taxonomy" id="2840693"/>
    <lineage>
        <taxon>Bacteria</taxon>
        <taxon>Bacillati</taxon>
        <taxon>Bacillota</taxon>
        <taxon>Clostridia</taxon>
        <taxon>Candidatus Avichristensenella</taxon>
    </lineage>
</organism>
<keyword evidence="8" id="KW-0677">Repeat</keyword>
<dbReference type="InterPro" id="IPR046348">
    <property type="entry name" value="SIS_dom_sf"/>
</dbReference>
<dbReference type="Pfam" id="PF01380">
    <property type="entry name" value="SIS"/>
    <property type="match status" value="2"/>
</dbReference>
<feature type="domain" description="SIS" evidence="12">
    <location>
        <begin position="283"/>
        <end position="424"/>
    </location>
</feature>
<feature type="initiator methionine" description="Removed" evidence="10">
    <location>
        <position position="1"/>
    </location>
</feature>
<dbReference type="InterPro" id="IPR001347">
    <property type="entry name" value="SIS_dom"/>
</dbReference>
<dbReference type="PROSITE" id="PS51278">
    <property type="entry name" value="GATASE_TYPE_2"/>
    <property type="match status" value="1"/>
</dbReference>
<dbReference type="CDD" id="cd05008">
    <property type="entry name" value="SIS_GlmS_GlmD_1"/>
    <property type="match status" value="1"/>
</dbReference>
<dbReference type="HAMAP" id="MF_00164">
    <property type="entry name" value="GlmS"/>
    <property type="match status" value="1"/>
</dbReference>
<evidence type="ECO:0000256" key="3">
    <source>
        <dbReference type="ARBA" id="ARBA00012916"/>
    </source>
</evidence>
<dbReference type="GO" id="GO:0006047">
    <property type="term" value="P:UDP-N-acetylglucosamine metabolic process"/>
    <property type="evidence" value="ECO:0007669"/>
    <property type="project" value="TreeGrafter"/>
</dbReference>
<comment type="subcellular location">
    <subcellularLocation>
        <location evidence="2 10">Cytoplasm</location>
    </subcellularLocation>
</comment>
<comment type="subunit">
    <text evidence="10">Homodimer.</text>
</comment>
<keyword evidence="5 10" id="KW-0963">Cytoplasm</keyword>
<evidence type="ECO:0000256" key="9">
    <source>
        <dbReference type="ARBA" id="ARBA00022962"/>
    </source>
</evidence>
<dbReference type="GO" id="GO:0004360">
    <property type="term" value="F:glutamine-fructose-6-phosphate transaminase (isomerizing) activity"/>
    <property type="evidence" value="ECO:0007669"/>
    <property type="project" value="UniProtKB-UniRule"/>
</dbReference>
<dbReference type="GO" id="GO:0097367">
    <property type="term" value="F:carbohydrate derivative binding"/>
    <property type="evidence" value="ECO:0007669"/>
    <property type="project" value="InterPro"/>
</dbReference>
<dbReference type="InterPro" id="IPR005855">
    <property type="entry name" value="GFAT"/>
</dbReference>
<evidence type="ECO:0000256" key="2">
    <source>
        <dbReference type="ARBA" id="ARBA00004496"/>
    </source>
</evidence>
<evidence type="ECO:0000256" key="4">
    <source>
        <dbReference type="ARBA" id="ARBA00016090"/>
    </source>
</evidence>
<dbReference type="SUPFAM" id="SSF53697">
    <property type="entry name" value="SIS domain"/>
    <property type="match status" value="1"/>
</dbReference>
<evidence type="ECO:0000256" key="10">
    <source>
        <dbReference type="HAMAP-Rule" id="MF_00164"/>
    </source>
</evidence>
<dbReference type="NCBIfam" id="NF001484">
    <property type="entry name" value="PRK00331.1"/>
    <property type="match status" value="1"/>
</dbReference>
<protein>
    <recommendedName>
        <fullName evidence="4 10">Glutamine--fructose-6-phosphate aminotransferase [isomerizing]</fullName>
        <ecNumber evidence="3 10">2.6.1.16</ecNumber>
    </recommendedName>
    <alternativeName>
        <fullName evidence="10">D-fructose-6-phosphate amidotransferase</fullName>
    </alternativeName>
    <alternativeName>
        <fullName evidence="10">GFAT</fullName>
    </alternativeName>
    <alternativeName>
        <fullName evidence="10">Glucosamine-6-phosphate synthase</fullName>
    </alternativeName>
    <alternativeName>
        <fullName evidence="10">Hexosephosphate aminotransferase</fullName>
    </alternativeName>
    <alternativeName>
        <fullName evidence="10">L-glutamine--D-fructose-6-phosphate amidotransferase</fullName>
    </alternativeName>
</protein>
<dbReference type="GO" id="GO:0005975">
    <property type="term" value="P:carbohydrate metabolic process"/>
    <property type="evidence" value="ECO:0007669"/>
    <property type="project" value="UniProtKB-UniRule"/>
</dbReference>
<evidence type="ECO:0000259" key="11">
    <source>
        <dbReference type="PROSITE" id="PS51278"/>
    </source>
</evidence>
<dbReference type="InterPro" id="IPR029055">
    <property type="entry name" value="Ntn_hydrolases_N"/>
</dbReference>
<feature type="active site" description="For Fru-6P isomerization activity" evidence="10">
    <location>
        <position position="603"/>
    </location>
</feature>
<dbReference type="InterPro" id="IPR035490">
    <property type="entry name" value="GlmS/FrlB_SIS"/>
</dbReference>
<dbReference type="AlphaFoldDB" id="A0A9D0YY00"/>
<dbReference type="InterPro" id="IPR035466">
    <property type="entry name" value="GlmS/AgaS_SIS"/>
</dbReference>
<dbReference type="Gene3D" id="3.40.50.10490">
    <property type="entry name" value="Glucose-6-phosphate isomerase like protein, domain 1"/>
    <property type="match status" value="2"/>
</dbReference>
<proteinExistence type="inferred from homology"/>
<evidence type="ECO:0000313" key="13">
    <source>
        <dbReference type="EMBL" id="HIQ63466.1"/>
    </source>
</evidence>
<dbReference type="FunFam" id="3.60.20.10:FF:000006">
    <property type="entry name" value="Glutamine--fructose-6-phosphate aminotransferase [isomerizing]"/>
    <property type="match status" value="1"/>
</dbReference>